<feature type="repeat" description="ANK" evidence="3">
    <location>
        <begin position="833"/>
        <end position="865"/>
    </location>
</feature>
<dbReference type="PANTHER" id="PTHR24198">
    <property type="entry name" value="ANKYRIN REPEAT AND PROTEIN KINASE DOMAIN-CONTAINING PROTEIN"/>
    <property type="match status" value="1"/>
</dbReference>
<dbReference type="PROSITE" id="PS50297">
    <property type="entry name" value="ANK_REP_REGION"/>
    <property type="match status" value="2"/>
</dbReference>
<dbReference type="Pfam" id="PF12796">
    <property type="entry name" value="Ank_2"/>
    <property type="match status" value="3"/>
</dbReference>
<accession>A0A9P4XG51</accession>
<dbReference type="PROSITE" id="PS50088">
    <property type="entry name" value="ANK_REPEAT"/>
    <property type="match status" value="7"/>
</dbReference>
<dbReference type="Pfam" id="PF00023">
    <property type="entry name" value="Ank"/>
    <property type="match status" value="2"/>
</dbReference>
<proteinExistence type="predicted"/>
<dbReference type="SMART" id="SM00248">
    <property type="entry name" value="ANK"/>
    <property type="match status" value="16"/>
</dbReference>
<feature type="repeat" description="ANK" evidence="3">
    <location>
        <begin position="420"/>
        <end position="454"/>
    </location>
</feature>
<dbReference type="EMBL" id="QLNT01000009">
    <property type="protein sequence ID" value="KAF3072244.1"/>
    <property type="molecule type" value="Genomic_DNA"/>
</dbReference>
<evidence type="ECO:0000256" key="3">
    <source>
        <dbReference type="PROSITE-ProRule" id="PRU00023"/>
    </source>
</evidence>
<feature type="repeat" description="ANK" evidence="3">
    <location>
        <begin position="567"/>
        <end position="606"/>
    </location>
</feature>
<reference evidence="4 5" key="1">
    <citation type="submission" date="2018-06" db="EMBL/GenBank/DDBJ databases">
        <title>Genome analysis of cellulolytic fungus Trichoderma lentiforme CFAM-422.</title>
        <authorList>
            <person name="Steindorff A.S."/>
            <person name="Formighieri E.F."/>
            <person name="Midorikawa G.E.O."/>
            <person name="Tamietti M.S."/>
            <person name="Ramos E.Z."/>
            <person name="Silva A.S."/>
            <person name="Bon E.P.S."/>
            <person name="Mendes T.D."/>
            <person name="Damaso M.C.T."/>
            <person name="Favaro L.C.L."/>
        </authorList>
    </citation>
    <scope>NUCLEOTIDE SEQUENCE [LARGE SCALE GENOMIC DNA]</scope>
    <source>
        <strain evidence="4 5">CFAM-422</strain>
    </source>
</reference>
<evidence type="ECO:0000313" key="5">
    <source>
        <dbReference type="Proteomes" id="UP000801864"/>
    </source>
</evidence>
<comment type="caution">
    <text evidence="4">The sequence shown here is derived from an EMBL/GenBank/DDBJ whole genome shotgun (WGS) entry which is preliminary data.</text>
</comment>
<dbReference type="SUPFAM" id="SSF48403">
    <property type="entry name" value="Ankyrin repeat"/>
    <property type="match status" value="2"/>
</dbReference>
<feature type="repeat" description="ANK" evidence="3">
    <location>
        <begin position="645"/>
        <end position="674"/>
    </location>
</feature>
<evidence type="ECO:0000256" key="2">
    <source>
        <dbReference type="ARBA" id="ARBA00023043"/>
    </source>
</evidence>
<feature type="repeat" description="ANK" evidence="3">
    <location>
        <begin position="612"/>
        <end position="641"/>
    </location>
</feature>
<keyword evidence="2 3" id="KW-0040">ANK repeat</keyword>
<keyword evidence="5" id="KW-1185">Reference proteome</keyword>
<feature type="repeat" description="ANK" evidence="3">
    <location>
        <begin position="750"/>
        <end position="789"/>
    </location>
</feature>
<dbReference type="Gene3D" id="1.25.40.20">
    <property type="entry name" value="Ankyrin repeat-containing domain"/>
    <property type="match status" value="4"/>
</dbReference>
<sequence length="946" mass="102649">MTEAPADNPSDTTIYGAPEELSSSLDATFDEISLKIDKNLQCQVISSLKWLAFSFERLTIDLFTEILAQHTDRSAPDQAEKLSSPHNVLECLCGLVVVDEHHVWLVERSIKEYLTSSRIRHGPASAFSFTEMEAHLHIAHSSLIHHLECNPPSIPNTYEKEEQNISKLKTYAARNWPLHLEMVPRSAWSVETAQAANLALAMRSPSLFSMIDSLTGCPFLSTDAWTNPLIYTAYLGATQLTEMVILEGIDMHEYIAQWDLDIALLYASSAGNLETVRLLVDEGASVDLETATRRNPLTQAALGGHIAVVRFFLENEVLAAALNGTDVRKWALNAAAAESHFDIIELLARNGTEIDEYTLEKVSGSSRDEASILGCLQFLLGNNPDITKEGSLCKAAFRGNWKAFELLLSKGADINALGSRWGNPLHIACAALDIDQSRIEYLLGLGADPNVQGGDHGTALQAVCYSYSSRDEDACIKVAKFLIGFGVDIAAQGGEHGNALNNACASKGNGGMCWYNMVELLLKNGADVNAQGGPYGNALQTACHYGNSDLVSLLLAWGADVHAQGGAFTTALHAACFTRPKEGEEGDIRMVQLLLDHGADVNATAKNKLFGTAFQAACAAGNIKLVRLLLDRGADVNLQGGGYGSALQSACHWGHTEVVRFLLDNGADVNAPVRKIGGRTGTALLTASSFWRNDDEMVHLLLDHGAHIDVPGVSSGFVLHGVASSNKSKDNSLLLRVLELGADINQVDERGGTALYYALRNMRFDDKDTKKSRIRFLIEHGADVHFAAGELGSPLYSICTAPTNLSDVYEKDRTVTLLIEICPDIDVNAQGGEYGSALQAAAWSGQTESIKFLIGKGAHVNVRGGKYGSALNAAIIMGYWNIVKILLDNGARPDFHWRDEMDEDWLADVQKEHGRGAVEKYRKFWEVEKRKLSGTNPDSSVGVVKA</sequence>
<feature type="repeat" description="ANK" evidence="3">
    <location>
        <begin position="259"/>
        <end position="291"/>
    </location>
</feature>
<dbReference type="InterPro" id="IPR002110">
    <property type="entry name" value="Ankyrin_rpt"/>
</dbReference>
<evidence type="ECO:0000256" key="1">
    <source>
        <dbReference type="ARBA" id="ARBA00022737"/>
    </source>
</evidence>
<organism evidence="4 5">
    <name type="scientific">Trichoderma lentiforme</name>
    <dbReference type="NCBI Taxonomy" id="1567552"/>
    <lineage>
        <taxon>Eukaryota</taxon>
        <taxon>Fungi</taxon>
        <taxon>Dikarya</taxon>
        <taxon>Ascomycota</taxon>
        <taxon>Pezizomycotina</taxon>
        <taxon>Sordariomycetes</taxon>
        <taxon>Hypocreomycetidae</taxon>
        <taxon>Hypocreales</taxon>
        <taxon>Hypocreaceae</taxon>
        <taxon>Trichoderma</taxon>
    </lineage>
</organism>
<dbReference type="AlphaFoldDB" id="A0A9P4XG51"/>
<evidence type="ECO:0000313" key="4">
    <source>
        <dbReference type="EMBL" id="KAF3072244.1"/>
    </source>
</evidence>
<dbReference type="Proteomes" id="UP000801864">
    <property type="component" value="Unassembled WGS sequence"/>
</dbReference>
<name>A0A9P4XG51_9HYPO</name>
<keyword evidence="1" id="KW-0677">Repeat</keyword>
<protein>
    <submittedName>
        <fullName evidence="4">Ankyrin-2</fullName>
    </submittedName>
</protein>
<dbReference type="PANTHER" id="PTHR24198:SF165">
    <property type="entry name" value="ANKYRIN REPEAT-CONTAINING PROTEIN-RELATED"/>
    <property type="match status" value="1"/>
</dbReference>
<gene>
    <name evidence="4" type="ORF">CFAM422_005649</name>
</gene>
<dbReference type="InterPro" id="IPR036770">
    <property type="entry name" value="Ankyrin_rpt-contain_sf"/>
</dbReference>